<dbReference type="HAMAP" id="MF_03014">
    <property type="entry name" value="KFase"/>
    <property type="match status" value="1"/>
</dbReference>
<comment type="subunit">
    <text evidence="3">Homodimer.</text>
</comment>
<comment type="catalytic activity">
    <reaction evidence="3">
        <text>N-formyl-L-kynurenine + H2O = L-kynurenine + formate + H(+)</text>
        <dbReference type="Rhea" id="RHEA:13009"/>
        <dbReference type="ChEBI" id="CHEBI:15377"/>
        <dbReference type="ChEBI" id="CHEBI:15378"/>
        <dbReference type="ChEBI" id="CHEBI:15740"/>
        <dbReference type="ChEBI" id="CHEBI:57959"/>
        <dbReference type="ChEBI" id="CHEBI:58629"/>
        <dbReference type="EC" id="3.5.1.9"/>
    </reaction>
</comment>
<dbReference type="SUPFAM" id="SSF53474">
    <property type="entry name" value="alpha/beta-Hydrolases"/>
    <property type="match status" value="1"/>
</dbReference>
<comment type="pathway">
    <text evidence="3">Amino-acid degradation; L-tryptophan degradation via kynurenine pathway; L-kynurenine from L-tryptophan: step 2/2.</text>
</comment>
<dbReference type="Proteomes" id="UP001305647">
    <property type="component" value="Unassembled WGS sequence"/>
</dbReference>
<organism evidence="5 6">
    <name type="scientific">Parathielavia hyrcaniae</name>
    <dbReference type="NCBI Taxonomy" id="113614"/>
    <lineage>
        <taxon>Eukaryota</taxon>
        <taxon>Fungi</taxon>
        <taxon>Dikarya</taxon>
        <taxon>Ascomycota</taxon>
        <taxon>Pezizomycotina</taxon>
        <taxon>Sordariomycetes</taxon>
        <taxon>Sordariomycetidae</taxon>
        <taxon>Sordariales</taxon>
        <taxon>Chaetomiaceae</taxon>
        <taxon>Parathielavia</taxon>
    </lineage>
</organism>
<gene>
    <name evidence="5" type="ORF">N658DRAFT_425745</name>
</gene>
<dbReference type="EMBL" id="MU863635">
    <property type="protein sequence ID" value="KAK4101374.1"/>
    <property type="molecule type" value="Genomic_DNA"/>
</dbReference>
<feature type="active site" description="Nucleophile" evidence="3">
    <location>
        <position position="207"/>
    </location>
</feature>
<dbReference type="GO" id="GO:0034354">
    <property type="term" value="P:'de novo' NAD+ biosynthetic process from L-tryptophan"/>
    <property type="evidence" value="ECO:0007669"/>
    <property type="project" value="UniProtKB-UniRule"/>
</dbReference>
<proteinExistence type="inferred from homology"/>
<dbReference type="AlphaFoldDB" id="A0AAN6Q334"/>
<accession>A0AAN6Q334</accession>
<reference evidence="5" key="1">
    <citation type="journal article" date="2023" name="Mol. Phylogenet. Evol.">
        <title>Genome-scale phylogeny and comparative genomics of the fungal order Sordariales.</title>
        <authorList>
            <person name="Hensen N."/>
            <person name="Bonometti L."/>
            <person name="Westerberg I."/>
            <person name="Brannstrom I.O."/>
            <person name="Guillou S."/>
            <person name="Cros-Aarteil S."/>
            <person name="Calhoun S."/>
            <person name="Haridas S."/>
            <person name="Kuo A."/>
            <person name="Mondo S."/>
            <person name="Pangilinan J."/>
            <person name="Riley R."/>
            <person name="LaButti K."/>
            <person name="Andreopoulos B."/>
            <person name="Lipzen A."/>
            <person name="Chen C."/>
            <person name="Yan M."/>
            <person name="Daum C."/>
            <person name="Ng V."/>
            <person name="Clum A."/>
            <person name="Steindorff A."/>
            <person name="Ohm R.A."/>
            <person name="Martin F."/>
            <person name="Silar P."/>
            <person name="Natvig D.O."/>
            <person name="Lalanne C."/>
            <person name="Gautier V."/>
            <person name="Ament-Velasquez S.L."/>
            <person name="Kruys A."/>
            <person name="Hutchinson M.I."/>
            <person name="Powell A.J."/>
            <person name="Barry K."/>
            <person name="Miller A.N."/>
            <person name="Grigoriev I.V."/>
            <person name="Debuchy R."/>
            <person name="Gladieux P."/>
            <person name="Hiltunen Thoren M."/>
            <person name="Johannesson H."/>
        </authorList>
    </citation>
    <scope>NUCLEOTIDE SEQUENCE</scope>
    <source>
        <strain evidence="5">CBS 757.83</strain>
    </source>
</reference>
<comment type="domain">
    <text evidence="3">The main chain amide nitrogen atoms of the second glycine and its adjacent residue in the HGGXW motif define the oxyanion hole, and stabilize the oxyanion that forms during the nucleophilic attack by the catalytic serine during substrate cleavage.</text>
</comment>
<evidence type="ECO:0000313" key="5">
    <source>
        <dbReference type="EMBL" id="KAK4101374.1"/>
    </source>
</evidence>
<protein>
    <recommendedName>
        <fullName evidence="3">Kynurenine formamidase</fullName>
        <shortName evidence="3">KFA</shortName>
        <shortName evidence="3">KFase</shortName>
        <ecNumber evidence="3">3.5.1.9</ecNumber>
    </recommendedName>
    <alternativeName>
        <fullName evidence="3">Arylformamidase</fullName>
    </alternativeName>
    <alternativeName>
        <fullName evidence="3">N-formylkynurenine formamidase</fullName>
        <shortName evidence="3">FKF</shortName>
    </alternativeName>
</protein>
<evidence type="ECO:0000256" key="1">
    <source>
        <dbReference type="ARBA" id="ARBA00022801"/>
    </source>
</evidence>
<comment type="similarity">
    <text evidence="3">Belongs to the kynurenine formamidase family.</text>
</comment>
<keyword evidence="6" id="KW-1185">Reference proteome</keyword>
<comment type="function">
    <text evidence="3">Catalyzes the hydrolysis of N-formyl-L-kynurenine to L-kynurenine, the second step in the kynurenine pathway of tryptophan degradation. Kynurenine may be further oxidized to nicotinic acid, NAD(H) and NADP(H). Required for elimination of toxic metabolites.</text>
</comment>
<dbReference type="Gene3D" id="3.40.50.1820">
    <property type="entry name" value="alpha/beta hydrolase"/>
    <property type="match status" value="1"/>
</dbReference>
<dbReference type="GO" id="GO:0004061">
    <property type="term" value="F:arylformamidase activity"/>
    <property type="evidence" value="ECO:0007669"/>
    <property type="project" value="UniProtKB-UniRule"/>
</dbReference>
<keyword evidence="1 3" id="KW-0378">Hydrolase</keyword>
<dbReference type="EC" id="3.5.1.9" evidence="3"/>
<evidence type="ECO:0000313" key="6">
    <source>
        <dbReference type="Proteomes" id="UP001305647"/>
    </source>
</evidence>
<name>A0AAN6Q334_9PEZI</name>
<comment type="caution">
    <text evidence="5">The sequence shown here is derived from an EMBL/GenBank/DDBJ whole genome shotgun (WGS) entry which is preliminary data.</text>
</comment>
<dbReference type="InterPro" id="IPR027519">
    <property type="entry name" value="KFase_ver/fungi-typ"/>
</dbReference>
<dbReference type="GO" id="GO:0019441">
    <property type="term" value="P:L-tryptophan catabolic process to kynurenine"/>
    <property type="evidence" value="ECO:0007669"/>
    <property type="project" value="UniProtKB-UniRule"/>
</dbReference>
<evidence type="ECO:0000256" key="2">
    <source>
        <dbReference type="ARBA" id="ARBA00023079"/>
    </source>
</evidence>
<feature type="active site" evidence="3">
    <location>
        <position position="389"/>
    </location>
</feature>
<sequence>MRRQKDNADWAAWASVPWNPVTDPATSTADTIGWHKSGVPYVPEGRGVALQTLDVWVPAAAADITTNPPEPSSLLRLPGTWIVYIHGGAWRDPLITSASFTSAAVHLLHRTTTTQSQSQSQSKPPAARIAGLISLNYRLSPHPSHPCPAPDLPSRQARHPDHIADVLTALAFLHRLGILPPLSQPTTTTTNYPNSNSDTPWILAGHSCGATLAFQSVMSPARWGAAGMPVSRTLTTTTTTTKPAAVVGFNGLYDLAGFVAAPPAAYAHLREAYREFVTGAFGPDDDDDDDGHGHGHGHGRQGGGVWREVCPATAGAGWVGEWIGGGDGDGDDRGGSGRGRLRRVKAVLVQSREDSLVPYEQLEAMRDRLEGKEGRGVVEVRVVEAGGDHNWIWEEGGRMAEILWEAVEGLPVAY</sequence>
<evidence type="ECO:0000256" key="3">
    <source>
        <dbReference type="HAMAP-Rule" id="MF_03014"/>
    </source>
</evidence>
<keyword evidence="2 3" id="KW-0823">Tryptophan catabolism</keyword>
<feature type="region of interest" description="Disordered" evidence="4">
    <location>
        <begin position="280"/>
        <end position="306"/>
    </location>
</feature>
<dbReference type="InterPro" id="IPR029058">
    <property type="entry name" value="AB_hydrolase_fold"/>
</dbReference>
<reference evidence="5" key="2">
    <citation type="submission" date="2023-05" db="EMBL/GenBank/DDBJ databases">
        <authorList>
            <consortium name="Lawrence Berkeley National Laboratory"/>
            <person name="Steindorff A."/>
            <person name="Hensen N."/>
            <person name="Bonometti L."/>
            <person name="Westerberg I."/>
            <person name="Brannstrom I.O."/>
            <person name="Guillou S."/>
            <person name="Cros-Aarteil S."/>
            <person name="Calhoun S."/>
            <person name="Haridas S."/>
            <person name="Kuo A."/>
            <person name="Mondo S."/>
            <person name="Pangilinan J."/>
            <person name="Riley R."/>
            <person name="Labutti K."/>
            <person name="Andreopoulos B."/>
            <person name="Lipzen A."/>
            <person name="Chen C."/>
            <person name="Yanf M."/>
            <person name="Daum C."/>
            <person name="Ng V."/>
            <person name="Clum A."/>
            <person name="Ohm R."/>
            <person name="Martin F."/>
            <person name="Silar P."/>
            <person name="Natvig D."/>
            <person name="Lalanne C."/>
            <person name="Gautier V."/>
            <person name="Ament-Velasquez S.L."/>
            <person name="Kruys A."/>
            <person name="Hutchinson M.I."/>
            <person name="Powell A.J."/>
            <person name="Barry K."/>
            <person name="Miller A.N."/>
            <person name="Grigoriev I.V."/>
            <person name="Debuchy R."/>
            <person name="Gladieux P."/>
            <person name="Thoren M.H."/>
            <person name="Johannesson H."/>
        </authorList>
    </citation>
    <scope>NUCLEOTIDE SEQUENCE</scope>
    <source>
        <strain evidence="5">CBS 757.83</strain>
    </source>
</reference>
<feature type="active site" evidence="3">
    <location>
        <position position="354"/>
    </location>
</feature>
<feature type="short sequence motif" description="HGGXW" evidence="3">
    <location>
        <begin position="86"/>
        <end position="90"/>
    </location>
</feature>
<evidence type="ECO:0000256" key="4">
    <source>
        <dbReference type="SAM" id="MobiDB-lite"/>
    </source>
</evidence>